<gene>
    <name evidence="12" type="ORF">GCM10025868_10020</name>
</gene>
<evidence type="ECO:0000259" key="10">
    <source>
        <dbReference type="Pfam" id="PF00133"/>
    </source>
</evidence>
<dbReference type="PANTHER" id="PTHR11946:SF93">
    <property type="entry name" value="VALINE--TRNA LIGASE, CHLOROPLASTIC_MITOCHONDRIAL 2"/>
    <property type="match status" value="1"/>
</dbReference>
<dbReference type="Gene3D" id="1.10.730.10">
    <property type="entry name" value="Isoleucyl-tRNA Synthetase, Domain 1"/>
    <property type="match status" value="2"/>
</dbReference>
<dbReference type="PANTHER" id="PTHR11946">
    <property type="entry name" value="VALYL-TRNA SYNTHETASES"/>
    <property type="match status" value="1"/>
</dbReference>
<protein>
    <recommendedName>
        <fullName evidence="1">valine--tRNA ligase</fullName>
        <ecNumber evidence="1">6.1.1.9</ecNumber>
    </recommendedName>
    <alternativeName>
        <fullName evidence="7">Valyl-tRNA synthetase</fullName>
    </alternativeName>
</protein>
<keyword evidence="5" id="KW-0648">Protein biosynthesis</keyword>
<dbReference type="Gene3D" id="3.40.50.620">
    <property type="entry name" value="HUPs"/>
    <property type="match status" value="1"/>
</dbReference>
<evidence type="ECO:0000256" key="8">
    <source>
        <dbReference type="ARBA" id="ARBA00047552"/>
    </source>
</evidence>
<comment type="catalytic activity">
    <reaction evidence="8">
        <text>tRNA(Val) + L-valine + ATP = L-valyl-tRNA(Val) + AMP + diphosphate</text>
        <dbReference type="Rhea" id="RHEA:10704"/>
        <dbReference type="Rhea" id="RHEA-COMP:9672"/>
        <dbReference type="Rhea" id="RHEA-COMP:9708"/>
        <dbReference type="ChEBI" id="CHEBI:30616"/>
        <dbReference type="ChEBI" id="CHEBI:33019"/>
        <dbReference type="ChEBI" id="CHEBI:57762"/>
        <dbReference type="ChEBI" id="CHEBI:78442"/>
        <dbReference type="ChEBI" id="CHEBI:78537"/>
        <dbReference type="ChEBI" id="CHEBI:456215"/>
        <dbReference type="EC" id="6.1.1.9"/>
    </reaction>
</comment>
<feature type="domain" description="Aminoacyl-tRNA synthetase class Ia" evidence="10">
    <location>
        <begin position="5"/>
        <end position="204"/>
    </location>
</feature>
<keyword evidence="2" id="KW-0436">Ligase</keyword>
<evidence type="ECO:0000256" key="6">
    <source>
        <dbReference type="ARBA" id="ARBA00023146"/>
    </source>
</evidence>
<reference evidence="13" key="1">
    <citation type="journal article" date="2019" name="Int. J. Syst. Evol. Microbiol.">
        <title>The Global Catalogue of Microorganisms (GCM) 10K type strain sequencing project: providing services to taxonomists for standard genome sequencing and annotation.</title>
        <authorList>
            <consortium name="The Broad Institute Genomics Platform"/>
            <consortium name="The Broad Institute Genome Sequencing Center for Infectious Disease"/>
            <person name="Wu L."/>
            <person name="Ma J."/>
        </authorList>
    </citation>
    <scope>NUCLEOTIDE SEQUENCE [LARGE SCALE GENOMIC DNA]</scope>
    <source>
        <strain evidence="13">NBRC 108730</strain>
    </source>
</reference>
<name>A0ABQ6JC62_9ACTN</name>
<dbReference type="Proteomes" id="UP001157017">
    <property type="component" value="Unassembled WGS sequence"/>
</dbReference>
<dbReference type="InterPro" id="IPR013155">
    <property type="entry name" value="M/V/L/I-tRNA-synth_anticd-bd"/>
</dbReference>
<feature type="domain" description="Methionyl/Valyl/Leucyl/Isoleucyl-tRNA synthetase anticodon-binding" evidence="11">
    <location>
        <begin position="322"/>
        <end position="389"/>
    </location>
</feature>
<dbReference type="EMBL" id="BSUZ01000001">
    <property type="protein sequence ID" value="GMA85752.1"/>
    <property type="molecule type" value="Genomic_DNA"/>
</dbReference>
<dbReference type="EC" id="6.1.1.9" evidence="1"/>
<evidence type="ECO:0000256" key="4">
    <source>
        <dbReference type="ARBA" id="ARBA00022840"/>
    </source>
</evidence>
<keyword evidence="4" id="KW-0067">ATP-binding</keyword>
<evidence type="ECO:0000256" key="5">
    <source>
        <dbReference type="ARBA" id="ARBA00022917"/>
    </source>
</evidence>
<evidence type="ECO:0000256" key="1">
    <source>
        <dbReference type="ARBA" id="ARBA00013169"/>
    </source>
</evidence>
<evidence type="ECO:0000256" key="9">
    <source>
        <dbReference type="SAM" id="MobiDB-lite"/>
    </source>
</evidence>
<dbReference type="Pfam" id="PF00133">
    <property type="entry name" value="tRNA-synt_1"/>
    <property type="match status" value="1"/>
</dbReference>
<evidence type="ECO:0000256" key="2">
    <source>
        <dbReference type="ARBA" id="ARBA00022598"/>
    </source>
</evidence>
<dbReference type="SUPFAM" id="SSF52374">
    <property type="entry name" value="Nucleotidylyl transferase"/>
    <property type="match status" value="1"/>
</dbReference>
<evidence type="ECO:0000259" key="11">
    <source>
        <dbReference type="Pfam" id="PF08264"/>
    </source>
</evidence>
<dbReference type="Pfam" id="PF08264">
    <property type="entry name" value="Anticodon_1"/>
    <property type="match status" value="1"/>
</dbReference>
<evidence type="ECO:0000313" key="13">
    <source>
        <dbReference type="Proteomes" id="UP001157017"/>
    </source>
</evidence>
<evidence type="ECO:0000256" key="7">
    <source>
        <dbReference type="ARBA" id="ARBA00029936"/>
    </source>
</evidence>
<accession>A0ABQ6JC62</accession>
<dbReference type="InterPro" id="IPR009080">
    <property type="entry name" value="tRNAsynth_Ia_anticodon-bd"/>
</dbReference>
<feature type="region of interest" description="Disordered" evidence="9">
    <location>
        <begin position="429"/>
        <end position="479"/>
    </location>
</feature>
<dbReference type="SUPFAM" id="SSF47323">
    <property type="entry name" value="Anticodon-binding domain of a subclass of class I aminoacyl-tRNA synthetases"/>
    <property type="match status" value="1"/>
</dbReference>
<proteinExistence type="predicted"/>
<feature type="compositionally biased region" description="Basic and acidic residues" evidence="9">
    <location>
        <begin position="247"/>
        <end position="268"/>
    </location>
</feature>
<keyword evidence="6" id="KW-0030">Aminoacyl-tRNA synthetase</keyword>
<feature type="region of interest" description="Disordered" evidence="9">
    <location>
        <begin position="242"/>
        <end position="269"/>
    </location>
</feature>
<dbReference type="InterPro" id="IPR014729">
    <property type="entry name" value="Rossmann-like_a/b/a_fold"/>
</dbReference>
<keyword evidence="3" id="KW-0547">Nucleotide-binding</keyword>
<organism evidence="12 13">
    <name type="scientific">Angustibacter aerolatus</name>
    <dbReference type="NCBI Taxonomy" id="1162965"/>
    <lineage>
        <taxon>Bacteria</taxon>
        <taxon>Bacillati</taxon>
        <taxon>Actinomycetota</taxon>
        <taxon>Actinomycetes</taxon>
        <taxon>Kineosporiales</taxon>
        <taxon>Kineosporiaceae</taxon>
    </lineage>
</organism>
<evidence type="ECO:0000256" key="3">
    <source>
        <dbReference type="ARBA" id="ARBA00022741"/>
    </source>
</evidence>
<evidence type="ECO:0000313" key="12">
    <source>
        <dbReference type="EMBL" id="GMA85752.1"/>
    </source>
</evidence>
<dbReference type="InterPro" id="IPR002303">
    <property type="entry name" value="Valyl-tRNA_ligase"/>
</dbReference>
<sequence length="479" mass="52321">MATSLGWTPEFMGHRYENWVGGLNGDWLISRQRFFGVPFPVWYRLDDAGEIVHDRPIVADEASLPVDPSSDPAPGFTADQRGVPGGFVGDPDVMDTWATSSLTPHIACGWERDPDLFARTFPMDLNTHAHEIIRTWLFSRVVRAHYENGSLPWKRSMISGFVVDPDRKKMSKSKGNAVVPTEILDRFGTDAVRWRAAMARPGMDSPFDESQMKVGRRLAIKVLNASKFVLNIAGDDALTAETAQVTEEPRPLDADGARRDGGRGDRRVRGLRLHPGARGLGAVLLDVLRRLRRAWSRNAAMARGPVPRRPRPPCRSRCRCSLRLFAPFMPFATEEAWSWWQAGSVHRAAWPAAAEVNVGGDPLVLPAVGQALAGLRGVKSTAKVSQRTEVLRAVVTAPAEQAGLLQAGLADLRAAGRVRDLEVVTGGDVVTVTESEPGGRAGDHQRARPPQADPSAADPGVVGVAPSRRRLLTRPEVRP</sequence>
<comment type="caution">
    <text evidence="12">The sequence shown here is derived from an EMBL/GenBank/DDBJ whole genome shotgun (WGS) entry which is preliminary data.</text>
</comment>
<keyword evidence="13" id="KW-1185">Reference proteome</keyword>
<dbReference type="InterPro" id="IPR002300">
    <property type="entry name" value="aa-tRNA-synth_Ia"/>
</dbReference>